<reference evidence="1 2" key="1">
    <citation type="submission" date="2014-02" db="EMBL/GenBank/DDBJ databases">
        <title>The small core and large imbalanced accessory genome model reveals a collaborative survival strategy of Sorangium cellulosum strains in nature.</title>
        <authorList>
            <person name="Han K."/>
            <person name="Peng R."/>
            <person name="Blom J."/>
            <person name="Li Y.-Z."/>
        </authorList>
    </citation>
    <scope>NUCLEOTIDE SEQUENCE [LARGE SCALE GENOMIC DNA]</scope>
    <source>
        <strain evidence="1 2">So0157-25</strain>
    </source>
</reference>
<organism evidence="1 2">
    <name type="scientific">Sorangium cellulosum</name>
    <name type="common">Polyangium cellulosum</name>
    <dbReference type="NCBI Taxonomy" id="56"/>
    <lineage>
        <taxon>Bacteria</taxon>
        <taxon>Pseudomonadati</taxon>
        <taxon>Myxococcota</taxon>
        <taxon>Polyangia</taxon>
        <taxon>Polyangiales</taxon>
        <taxon>Polyangiaceae</taxon>
        <taxon>Sorangium</taxon>
    </lineage>
</organism>
<sequence length="192" mass="19762">MLRAEIRDLRGFPARAGKLHHFVGEIHNTGTVPVGAPRAKVTLYDARGAALASGDCATQVRFLPPGEKVPCALTTPRPAALATFKAEIAAAPASFRGKLARLAIADTKFTPTRGQSPYLVSGKITNESSFTARSVLAIVSLHGADGKVVGVSQIPVGDGDLAPSASGTFAASVVDVADAPATWQVLAVGYSE</sequence>
<dbReference type="AlphaFoldDB" id="A0A150PEX3"/>
<protein>
    <submittedName>
        <fullName evidence="1">Uncharacterized protein</fullName>
    </submittedName>
</protein>
<accession>A0A150PEX3</accession>
<evidence type="ECO:0000313" key="2">
    <source>
        <dbReference type="Proteomes" id="UP000075420"/>
    </source>
</evidence>
<evidence type="ECO:0000313" key="1">
    <source>
        <dbReference type="EMBL" id="KYF54048.1"/>
    </source>
</evidence>
<dbReference type="NCBIfam" id="NF038353">
    <property type="entry name" value="FxLYD_dom"/>
    <property type="match status" value="1"/>
</dbReference>
<name>A0A150PEX3_SORCE</name>
<dbReference type="Proteomes" id="UP000075420">
    <property type="component" value="Unassembled WGS sequence"/>
</dbReference>
<dbReference type="InterPro" id="IPR047676">
    <property type="entry name" value="FxLYD_dom"/>
</dbReference>
<comment type="caution">
    <text evidence="1">The sequence shown here is derived from an EMBL/GenBank/DDBJ whole genome shotgun (WGS) entry which is preliminary data.</text>
</comment>
<dbReference type="EMBL" id="JELY01001958">
    <property type="protein sequence ID" value="KYF54048.1"/>
    <property type="molecule type" value="Genomic_DNA"/>
</dbReference>
<gene>
    <name evidence="1" type="ORF">BE08_12350</name>
</gene>
<proteinExistence type="predicted"/>